<organism evidence="1">
    <name type="scientific">marine sediment metagenome</name>
    <dbReference type="NCBI Taxonomy" id="412755"/>
    <lineage>
        <taxon>unclassified sequences</taxon>
        <taxon>metagenomes</taxon>
        <taxon>ecological metagenomes</taxon>
    </lineage>
</organism>
<gene>
    <name evidence="1" type="ORF">LCGC14_2575190</name>
</gene>
<evidence type="ECO:0008006" key="2">
    <source>
        <dbReference type="Google" id="ProtNLM"/>
    </source>
</evidence>
<protein>
    <recommendedName>
        <fullName evidence="2">MBL fold metallo-hydrolase</fullName>
    </recommendedName>
</protein>
<comment type="caution">
    <text evidence="1">The sequence shown here is derived from an EMBL/GenBank/DDBJ whole genome shotgun (WGS) entry which is preliminary data.</text>
</comment>
<evidence type="ECO:0000313" key="1">
    <source>
        <dbReference type="EMBL" id="KKL08509.1"/>
    </source>
</evidence>
<feature type="non-terminal residue" evidence="1">
    <location>
        <position position="37"/>
    </location>
</feature>
<dbReference type="AlphaFoldDB" id="A0A0F9AG44"/>
<reference evidence="1" key="1">
    <citation type="journal article" date="2015" name="Nature">
        <title>Complex archaea that bridge the gap between prokaryotes and eukaryotes.</title>
        <authorList>
            <person name="Spang A."/>
            <person name="Saw J.H."/>
            <person name="Jorgensen S.L."/>
            <person name="Zaremba-Niedzwiedzka K."/>
            <person name="Martijn J."/>
            <person name="Lind A.E."/>
            <person name="van Eijk R."/>
            <person name="Schleper C."/>
            <person name="Guy L."/>
            <person name="Ettema T.J."/>
        </authorList>
    </citation>
    <scope>NUCLEOTIDE SEQUENCE</scope>
</reference>
<dbReference type="EMBL" id="LAZR01042852">
    <property type="protein sequence ID" value="KKL08509.1"/>
    <property type="molecule type" value="Genomic_DNA"/>
</dbReference>
<accession>A0A0F9AG44</accession>
<name>A0A0F9AG44_9ZZZZ</name>
<proteinExistence type="predicted"/>
<sequence length="37" mass="4343">MKNVRIKVIESCDGGWFDFGIYKDKKLLLINVGSIWR</sequence>